<dbReference type="Proteomes" id="UP001497392">
    <property type="component" value="Unassembled WGS sequence"/>
</dbReference>
<gene>
    <name evidence="1" type="primary">g6381</name>
    <name evidence="1" type="ORF">VP750_LOCUS5469</name>
</gene>
<evidence type="ECO:0000313" key="2">
    <source>
        <dbReference type="Proteomes" id="UP001497392"/>
    </source>
</evidence>
<sequence>MPYREETFQGNVQETAATVEDMLKELGPKRNPDKSHRLIPAAKMVGEGIYVIFNDFRHGTVRLLTRLYDQTSLRKCRRRWASTRLGTV</sequence>
<proteinExistence type="predicted"/>
<reference evidence="1 2" key="1">
    <citation type="submission" date="2024-06" db="EMBL/GenBank/DDBJ databases">
        <authorList>
            <person name="Kraege A."/>
            <person name="Thomma B."/>
        </authorList>
    </citation>
    <scope>NUCLEOTIDE SEQUENCE [LARGE SCALE GENOMIC DNA]</scope>
</reference>
<protein>
    <submittedName>
        <fullName evidence="1">G6381 protein</fullName>
    </submittedName>
</protein>
<evidence type="ECO:0000313" key="1">
    <source>
        <dbReference type="EMBL" id="CAL5223810.1"/>
    </source>
</evidence>
<comment type="caution">
    <text evidence="1">The sequence shown here is derived from an EMBL/GenBank/DDBJ whole genome shotgun (WGS) entry which is preliminary data.</text>
</comment>
<accession>A0ABP1FVA1</accession>
<dbReference type="EMBL" id="CAXHTA020000009">
    <property type="protein sequence ID" value="CAL5223810.1"/>
    <property type="molecule type" value="Genomic_DNA"/>
</dbReference>
<organism evidence="1 2">
    <name type="scientific">Coccomyxa viridis</name>
    <dbReference type="NCBI Taxonomy" id="1274662"/>
    <lineage>
        <taxon>Eukaryota</taxon>
        <taxon>Viridiplantae</taxon>
        <taxon>Chlorophyta</taxon>
        <taxon>core chlorophytes</taxon>
        <taxon>Trebouxiophyceae</taxon>
        <taxon>Trebouxiophyceae incertae sedis</taxon>
        <taxon>Coccomyxaceae</taxon>
        <taxon>Coccomyxa</taxon>
    </lineage>
</organism>
<keyword evidence="2" id="KW-1185">Reference proteome</keyword>
<name>A0ABP1FVA1_9CHLO</name>